<name>A0A8R7NWH1_TRIUA</name>
<evidence type="ECO:0000313" key="3">
    <source>
        <dbReference type="Proteomes" id="UP000015106"/>
    </source>
</evidence>
<feature type="signal peptide" evidence="1">
    <location>
        <begin position="1"/>
        <end position="20"/>
    </location>
</feature>
<organism evidence="2 3">
    <name type="scientific">Triticum urartu</name>
    <name type="common">Red wild einkorn</name>
    <name type="synonym">Crithodium urartu</name>
    <dbReference type="NCBI Taxonomy" id="4572"/>
    <lineage>
        <taxon>Eukaryota</taxon>
        <taxon>Viridiplantae</taxon>
        <taxon>Streptophyta</taxon>
        <taxon>Embryophyta</taxon>
        <taxon>Tracheophyta</taxon>
        <taxon>Spermatophyta</taxon>
        <taxon>Magnoliopsida</taxon>
        <taxon>Liliopsida</taxon>
        <taxon>Poales</taxon>
        <taxon>Poaceae</taxon>
        <taxon>BOP clade</taxon>
        <taxon>Pooideae</taxon>
        <taxon>Triticodae</taxon>
        <taxon>Triticeae</taxon>
        <taxon>Triticinae</taxon>
        <taxon>Triticum</taxon>
    </lineage>
</organism>
<keyword evidence="3" id="KW-1185">Reference proteome</keyword>
<evidence type="ECO:0000313" key="2">
    <source>
        <dbReference type="EnsemblPlants" id="TuG1812G0100000671.01.T02.cds385430"/>
    </source>
</evidence>
<dbReference type="Gramene" id="TuG1812G0100000671.01.T02">
    <property type="protein sequence ID" value="TuG1812G0100000671.01.T02.cds385430"/>
    <property type="gene ID" value="TuG1812G0100000671.01"/>
</dbReference>
<keyword evidence="1" id="KW-0732">Signal</keyword>
<dbReference type="EnsemblPlants" id="TuG1812G0100000671.01.T02">
    <property type="protein sequence ID" value="TuG1812G0100000671.01.T02.cds385430"/>
    <property type="gene ID" value="TuG1812G0100000671.01"/>
</dbReference>
<evidence type="ECO:0000256" key="1">
    <source>
        <dbReference type="SAM" id="SignalP"/>
    </source>
</evidence>
<reference evidence="3" key="1">
    <citation type="journal article" date="2013" name="Nature">
        <title>Draft genome of the wheat A-genome progenitor Triticum urartu.</title>
        <authorList>
            <person name="Ling H.Q."/>
            <person name="Zhao S."/>
            <person name="Liu D."/>
            <person name="Wang J."/>
            <person name="Sun H."/>
            <person name="Zhang C."/>
            <person name="Fan H."/>
            <person name="Li D."/>
            <person name="Dong L."/>
            <person name="Tao Y."/>
            <person name="Gao C."/>
            <person name="Wu H."/>
            <person name="Li Y."/>
            <person name="Cui Y."/>
            <person name="Guo X."/>
            <person name="Zheng S."/>
            <person name="Wang B."/>
            <person name="Yu K."/>
            <person name="Liang Q."/>
            <person name="Yang W."/>
            <person name="Lou X."/>
            <person name="Chen J."/>
            <person name="Feng M."/>
            <person name="Jian J."/>
            <person name="Zhang X."/>
            <person name="Luo G."/>
            <person name="Jiang Y."/>
            <person name="Liu J."/>
            <person name="Wang Z."/>
            <person name="Sha Y."/>
            <person name="Zhang B."/>
            <person name="Wu H."/>
            <person name="Tang D."/>
            <person name="Shen Q."/>
            <person name="Xue P."/>
            <person name="Zou S."/>
            <person name="Wang X."/>
            <person name="Liu X."/>
            <person name="Wang F."/>
            <person name="Yang Y."/>
            <person name="An X."/>
            <person name="Dong Z."/>
            <person name="Zhang K."/>
            <person name="Zhang X."/>
            <person name="Luo M.C."/>
            <person name="Dvorak J."/>
            <person name="Tong Y."/>
            <person name="Wang J."/>
            <person name="Yang H."/>
            <person name="Li Z."/>
            <person name="Wang D."/>
            <person name="Zhang A."/>
            <person name="Wang J."/>
        </authorList>
    </citation>
    <scope>NUCLEOTIDE SEQUENCE</scope>
    <source>
        <strain evidence="3">cv. G1812</strain>
    </source>
</reference>
<accession>A0A8R7NWH1</accession>
<dbReference type="AlphaFoldDB" id="A0A8R7NWH1"/>
<reference evidence="2" key="3">
    <citation type="submission" date="2022-06" db="UniProtKB">
        <authorList>
            <consortium name="EnsemblPlants"/>
        </authorList>
    </citation>
    <scope>IDENTIFICATION</scope>
</reference>
<proteinExistence type="predicted"/>
<protein>
    <submittedName>
        <fullName evidence="2">Uncharacterized protein</fullName>
    </submittedName>
</protein>
<sequence>MVQNINALLMLSPMIVFVCSKERLCSLNKDGKYNGIQNPTWTTQIW</sequence>
<dbReference type="Proteomes" id="UP000015106">
    <property type="component" value="Chromosome 1"/>
</dbReference>
<reference evidence="2" key="2">
    <citation type="submission" date="2018-03" db="EMBL/GenBank/DDBJ databases">
        <title>The Triticum urartu genome reveals the dynamic nature of wheat genome evolution.</title>
        <authorList>
            <person name="Ling H."/>
            <person name="Ma B."/>
            <person name="Shi X."/>
            <person name="Liu H."/>
            <person name="Dong L."/>
            <person name="Sun H."/>
            <person name="Cao Y."/>
            <person name="Gao Q."/>
            <person name="Zheng S."/>
            <person name="Li Y."/>
            <person name="Yu Y."/>
            <person name="Du H."/>
            <person name="Qi M."/>
            <person name="Li Y."/>
            <person name="Yu H."/>
            <person name="Cui Y."/>
            <person name="Wang N."/>
            <person name="Chen C."/>
            <person name="Wu H."/>
            <person name="Zhao Y."/>
            <person name="Zhang J."/>
            <person name="Li Y."/>
            <person name="Zhou W."/>
            <person name="Zhang B."/>
            <person name="Hu W."/>
            <person name="Eijk M."/>
            <person name="Tang J."/>
            <person name="Witsenboer H."/>
            <person name="Zhao S."/>
            <person name="Li Z."/>
            <person name="Zhang A."/>
            <person name="Wang D."/>
            <person name="Liang C."/>
        </authorList>
    </citation>
    <scope>NUCLEOTIDE SEQUENCE [LARGE SCALE GENOMIC DNA]</scope>
    <source>
        <strain evidence="2">cv. G1812</strain>
    </source>
</reference>
<feature type="chain" id="PRO_5035745183" evidence="1">
    <location>
        <begin position="21"/>
        <end position="46"/>
    </location>
</feature>